<feature type="transmembrane region" description="Helical" evidence="1">
    <location>
        <begin position="200"/>
        <end position="222"/>
    </location>
</feature>
<sequence length="687" mass="74530">MTTDNRYPSRLARFALPAGVLLILLFLLIRNHGLYPLIFLDEWSYSRYSRLAPLGEAIVPSYLYLWLFRATNACGPEFLECARLGNTVLYLLAAPFLYRVALPLAGRAAAVMITLSILLGGTSVYTAFFMPEATYFLCFWVLTWLVLEEIGGTGVRGAVWTGITLGLMSLVKVHALFLLPAIMVYAIWRNWRDGRTGVGLVAAVVMGLCLLAVKWGLGWLLAGPAGLDVLGSFYGNQTGSDSSPLRLLQPALWNLYGHAMALVLLWALPLVAVATAATSPAVRAAAGKPGLNALVYTVLTLGATMALTVAFTASIAHVGPNEVSRLHMRYYGFVLPLLPMLAASPLLVADLGQRLRAVLAVLFAVLTIYAAMTLFRHFPYIIVDSPELTNLRRFRAIFNLLVLTQLVLVGLWVWRPAVARRGFIWVLLPLLAINSAVTSTRMLMALSGNSLPADRAGRAMYQQFTPQQRDHLVLAGPDDSDLYRAQFQVDRHASKVLIMTPGMPITASMLPPGTEALMVLGQQPLAPDLAPQVVTADYTLTRMPPKPLADRVVTTVYFQGQPNAGLVTTSGLSTPELWGTWSDSKQVVLRFAQPLPRHMLLTINAKAFGPNVGAPIGLTVGAATHELKFAASVTPYNVRIDTDGRQTEMVFDIPHPTSPSPLTGGKGDPRPLGLGLVDLTVGAFDQP</sequence>
<evidence type="ECO:0000313" key="3">
    <source>
        <dbReference type="EMBL" id="OEZ95791.1"/>
    </source>
</evidence>
<dbReference type="Proteomes" id="UP000175989">
    <property type="component" value="Unassembled WGS sequence"/>
</dbReference>
<proteinExistence type="predicted"/>
<feature type="transmembrane region" description="Helical" evidence="1">
    <location>
        <begin position="127"/>
        <end position="147"/>
    </location>
</feature>
<dbReference type="Pfam" id="PF22895">
    <property type="entry name" value="DUF7024"/>
    <property type="match status" value="1"/>
</dbReference>
<reference evidence="4" key="1">
    <citation type="journal article" date="2016" name="Front. Microbiol.">
        <title>Molecular Keys to the Janthinobacterium and Duganella spp. Interaction with the Plant Pathogen Fusarium graminearum.</title>
        <authorList>
            <person name="Haack F.S."/>
            <person name="Poehlein A."/>
            <person name="Kroger C."/>
            <person name="Voigt C.A."/>
            <person name="Piepenbring M."/>
            <person name="Bode H.B."/>
            <person name="Daniel R."/>
            <person name="Schafer W."/>
            <person name="Streit W.R."/>
        </authorList>
    </citation>
    <scope>NUCLEOTIDE SEQUENCE [LARGE SCALE GENOMIC DNA]</scope>
    <source>
        <strain evidence="4">T54</strain>
    </source>
</reference>
<feature type="transmembrane region" description="Helical" evidence="1">
    <location>
        <begin position="96"/>
        <end position="120"/>
    </location>
</feature>
<dbReference type="RefSeq" id="WP_070250799.1">
    <property type="nucleotide sequence ID" value="NZ_LROM01000119.1"/>
</dbReference>
<keyword evidence="1" id="KW-0472">Membrane</keyword>
<dbReference type="GO" id="GO:0008960">
    <property type="term" value="F:phosphatidylglycerol-membrane-oligosaccharide glycerophosphotransferase activity"/>
    <property type="evidence" value="ECO:0007669"/>
    <property type="project" value="UniProtKB-EC"/>
</dbReference>
<gene>
    <name evidence="3" type="primary">mdoB</name>
    <name evidence="3" type="ORF">DUPY_41910</name>
</gene>
<dbReference type="InterPro" id="IPR054288">
    <property type="entry name" value="DUF7024"/>
</dbReference>
<dbReference type="OrthoDB" id="9767863at2"/>
<protein>
    <submittedName>
        <fullName evidence="3">Phosphoglycerol transferase I</fullName>
        <ecNumber evidence="3">2.7.8.20</ecNumber>
    </submittedName>
</protein>
<dbReference type="EC" id="2.7.8.20" evidence="3"/>
<feature type="domain" description="DUF7024" evidence="2">
    <location>
        <begin position="559"/>
        <end position="681"/>
    </location>
</feature>
<feature type="transmembrane region" description="Helical" evidence="1">
    <location>
        <begin position="396"/>
        <end position="414"/>
    </location>
</feature>
<feature type="transmembrane region" description="Helical" evidence="1">
    <location>
        <begin position="12"/>
        <end position="29"/>
    </location>
</feature>
<feature type="transmembrane region" description="Helical" evidence="1">
    <location>
        <begin position="159"/>
        <end position="188"/>
    </location>
</feature>
<feature type="transmembrane region" description="Helical" evidence="1">
    <location>
        <begin position="423"/>
        <end position="444"/>
    </location>
</feature>
<name>A0A1E7WDA1_9BURK</name>
<keyword evidence="1" id="KW-0812">Transmembrane</keyword>
<evidence type="ECO:0000313" key="4">
    <source>
        <dbReference type="Proteomes" id="UP000175989"/>
    </source>
</evidence>
<organism evidence="3 4">
    <name type="scientific">Duganella phyllosphaerae</name>
    <dbReference type="NCBI Taxonomy" id="762836"/>
    <lineage>
        <taxon>Bacteria</taxon>
        <taxon>Pseudomonadati</taxon>
        <taxon>Pseudomonadota</taxon>
        <taxon>Betaproteobacteria</taxon>
        <taxon>Burkholderiales</taxon>
        <taxon>Oxalobacteraceae</taxon>
        <taxon>Telluria group</taxon>
        <taxon>Duganella</taxon>
    </lineage>
</organism>
<keyword evidence="4" id="KW-1185">Reference proteome</keyword>
<keyword evidence="1" id="KW-1133">Transmembrane helix</keyword>
<evidence type="ECO:0000259" key="2">
    <source>
        <dbReference type="Pfam" id="PF22895"/>
    </source>
</evidence>
<feature type="transmembrane region" description="Helical" evidence="1">
    <location>
        <begin position="330"/>
        <end position="348"/>
    </location>
</feature>
<dbReference type="AlphaFoldDB" id="A0A1E7WDA1"/>
<feature type="transmembrane region" description="Helical" evidence="1">
    <location>
        <begin position="355"/>
        <end position="376"/>
    </location>
</feature>
<dbReference type="EMBL" id="LROM01000119">
    <property type="protein sequence ID" value="OEZ95791.1"/>
    <property type="molecule type" value="Genomic_DNA"/>
</dbReference>
<keyword evidence="3" id="KW-0808">Transferase</keyword>
<accession>A0A1E7WDA1</accession>
<evidence type="ECO:0000256" key="1">
    <source>
        <dbReference type="SAM" id="Phobius"/>
    </source>
</evidence>
<comment type="caution">
    <text evidence="3">The sequence shown here is derived from an EMBL/GenBank/DDBJ whole genome shotgun (WGS) entry which is preliminary data.</text>
</comment>
<feature type="transmembrane region" description="Helical" evidence="1">
    <location>
        <begin position="294"/>
        <end position="318"/>
    </location>
</feature>
<dbReference type="PATRIC" id="fig|762836.4.peg.4317"/>
<feature type="transmembrane region" description="Helical" evidence="1">
    <location>
        <begin position="255"/>
        <end position="282"/>
    </location>
</feature>